<evidence type="ECO:0008006" key="4">
    <source>
        <dbReference type="Google" id="ProtNLM"/>
    </source>
</evidence>
<keyword evidence="1" id="KW-1133">Transmembrane helix</keyword>
<accession>A0ABZ3E943</accession>
<proteinExistence type="predicted"/>
<evidence type="ECO:0000313" key="3">
    <source>
        <dbReference type="Proteomes" id="UP001445268"/>
    </source>
</evidence>
<geneLocation type="plasmid" evidence="2 3">
    <name>unnamed2</name>
</geneLocation>
<sequence length="122" mass="12897">MMNDLMNKSTASVVAKLSKLDKDGLIVAKAGLNKRVFLMGIALKVLLAVLLAMLTGIGGMGFQLVTGALMMNLALSAWMIVGLLTAIVMVVICVMLTLALSKDKAALGVTEDLLDFKKNNSK</sequence>
<gene>
    <name evidence="2" type="ORF">AAGT77_20120</name>
</gene>
<dbReference type="Proteomes" id="UP001445268">
    <property type="component" value="Plasmid unnamed2"/>
</dbReference>
<protein>
    <recommendedName>
        <fullName evidence="4">Phage holin family protein</fullName>
    </recommendedName>
</protein>
<keyword evidence="1" id="KW-0812">Transmembrane</keyword>
<evidence type="ECO:0000256" key="1">
    <source>
        <dbReference type="SAM" id="Phobius"/>
    </source>
</evidence>
<keyword evidence="2" id="KW-0614">Plasmid</keyword>
<dbReference type="EMBL" id="CP152382">
    <property type="protein sequence ID" value="XAF56229.1"/>
    <property type="molecule type" value="Genomic_DNA"/>
</dbReference>
<name>A0ABZ3E943_9GAMM</name>
<keyword evidence="1" id="KW-0472">Membrane</keyword>
<evidence type="ECO:0000313" key="2">
    <source>
        <dbReference type="EMBL" id="XAF56229.1"/>
    </source>
</evidence>
<keyword evidence="3" id="KW-1185">Reference proteome</keyword>
<organism evidence="2 3">
    <name type="scientific">Marinobacter alkaliphilus</name>
    <dbReference type="NCBI Taxonomy" id="254719"/>
    <lineage>
        <taxon>Bacteria</taxon>
        <taxon>Pseudomonadati</taxon>
        <taxon>Pseudomonadota</taxon>
        <taxon>Gammaproteobacteria</taxon>
        <taxon>Pseudomonadales</taxon>
        <taxon>Marinobacteraceae</taxon>
        <taxon>Marinobacter</taxon>
    </lineage>
</organism>
<feature type="transmembrane region" description="Helical" evidence="1">
    <location>
        <begin position="36"/>
        <end position="57"/>
    </location>
</feature>
<feature type="transmembrane region" description="Helical" evidence="1">
    <location>
        <begin position="77"/>
        <end position="100"/>
    </location>
</feature>
<dbReference type="RefSeq" id="WP_342632777.1">
    <property type="nucleotide sequence ID" value="NZ_CP152382.1"/>
</dbReference>
<reference evidence="2 3" key="1">
    <citation type="submission" date="2024-04" db="EMBL/GenBank/DDBJ databases">
        <title>Marinobacter sp. SBY-1.</title>
        <authorList>
            <person name="Pan C."/>
        </authorList>
    </citation>
    <scope>NUCLEOTIDE SEQUENCE [LARGE SCALE GENOMIC DNA]</scope>
    <source>
        <strain evidence="2 3">SBY-1</strain>
        <plasmid evidence="2 3">unnamed2</plasmid>
    </source>
</reference>